<reference evidence="3 4" key="1">
    <citation type="journal article" date="2005" name="Nature">
        <title>Genome sequence, comparative analysis and haplotype structure of the domestic dog.</title>
        <authorList>
            <consortium name="Broad Sequencing Platform"/>
            <person name="Lindblad-Toh K."/>
            <person name="Wade C.M."/>
            <person name="Mikkelsen T.S."/>
            <person name="Karlsson E.K."/>
            <person name="Jaffe D.B."/>
            <person name="Kamal M."/>
            <person name="Clamp M."/>
            <person name="Chang J.L."/>
            <person name="Kulbokas E.J. III"/>
            <person name="Zody M.C."/>
            <person name="Mauceli E."/>
            <person name="Xie X."/>
            <person name="Breen M."/>
            <person name="Wayne R.K."/>
            <person name="Ostrander E.A."/>
            <person name="Ponting C.P."/>
            <person name="Galibert F."/>
            <person name="Smith D.R."/>
            <person name="DeJong P.J."/>
            <person name="Kirkness E."/>
            <person name="Alvarez P."/>
            <person name="Biagi T."/>
            <person name="Brockman W."/>
            <person name="Butler J."/>
            <person name="Chin C.W."/>
            <person name="Cook A."/>
            <person name="Cuff J."/>
            <person name="Daly M.J."/>
            <person name="DeCaprio D."/>
            <person name="Gnerre S."/>
            <person name="Grabherr M."/>
            <person name="Kellis M."/>
            <person name="Kleber M."/>
            <person name="Bardeleben C."/>
            <person name="Goodstadt L."/>
            <person name="Heger A."/>
            <person name="Hitte C."/>
            <person name="Kim L."/>
            <person name="Koepfli K.P."/>
            <person name="Parker H.G."/>
            <person name="Pollinger J.P."/>
            <person name="Searle S.M."/>
            <person name="Sutter N.B."/>
            <person name="Thomas R."/>
            <person name="Webber C."/>
            <person name="Baldwin J."/>
            <person name="Abebe A."/>
            <person name="Abouelleil A."/>
            <person name="Aftuck L."/>
            <person name="Ait-Zahra M."/>
            <person name="Aldredge T."/>
            <person name="Allen N."/>
            <person name="An P."/>
            <person name="Anderson S."/>
            <person name="Antoine C."/>
            <person name="Arachchi H."/>
            <person name="Aslam A."/>
            <person name="Ayotte L."/>
            <person name="Bachantsang P."/>
            <person name="Barry A."/>
            <person name="Bayul T."/>
            <person name="Benamara M."/>
            <person name="Berlin A."/>
            <person name="Bessette D."/>
            <person name="Blitshteyn B."/>
            <person name="Bloom T."/>
            <person name="Blye J."/>
            <person name="Boguslavskiy L."/>
            <person name="Bonnet C."/>
            <person name="Boukhgalter B."/>
            <person name="Brown A."/>
            <person name="Cahill P."/>
            <person name="Calixte N."/>
            <person name="Camarata J."/>
            <person name="Cheshatsang Y."/>
            <person name="Chu J."/>
            <person name="Citroen M."/>
            <person name="Collymore A."/>
            <person name="Cooke P."/>
            <person name="Dawoe T."/>
            <person name="Daza R."/>
            <person name="Decktor K."/>
            <person name="DeGray S."/>
            <person name="Dhargay N."/>
            <person name="Dooley K."/>
            <person name="Dooley K."/>
            <person name="Dorje P."/>
            <person name="Dorjee K."/>
            <person name="Dorris L."/>
            <person name="Duffey N."/>
            <person name="Dupes A."/>
            <person name="Egbiremolen O."/>
            <person name="Elong R."/>
            <person name="Falk J."/>
            <person name="Farina A."/>
            <person name="Faro S."/>
            <person name="Ferguson D."/>
            <person name="Ferreira P."/>
            <person name="Fisher S."/>
            <person name="FitzGerald M."/>
            <person name="Foley K."/>
            <person name="Foley C."/>
            <person name="Franke A."/>
            <person name="Friedrich D."/>
            <person name="Gage D."/>
            <person name="Garber M."/>
            <person name="Gearin G."/>
            <person name="Giannoukos G."/>
            <person name="Goode T."/>
            <person name="Goyette A."/>
            <person name="Graham J."/>
            <person name="Grandbois E."/>
            <person name="Gyaltsen K."/>
            <person name="Hafez N."/>
            <person name="Hagopian D."/>
            <person name="Hagos B."/>
            <person name="Hall J."/>
            <person name="Healy C."/>
            <person name="Hegarty R."/>
            <person name="Honan T."/>
            <person name="Horn A."/>
            <person name="Houde N."/>
            <person name="Hughes L."/>
            <person name="Hunnicutt L."/>
            <person name="Husby M."/>
            <person name="Jester B."/>
            <person name="Jones C."/>
            <person name="Kamat A."/>
            <person name="Kanga B."/>
            <person name="Kells C."/>
            <person name="Khazanovich D."/>
            <person name="Kieu A.C."/>
            <person name="Kisner P."/>
            <person name="Kumar M."/>
            <person name="Lance K."/>
            <person name="Landers T."/>
            <person name="Lara M."/>
            <person name="Lee W."/>
            <person name="Leger J.P."/>
            <person name="Lennon N."/>
            <person name="Leuper L."/>
            <person name="LeVine S."/>
            <person name="Liu J."/>
            <person name="Liu X."/>
            <person name="Lokyitsang Y."/>
            <person name="Lokyitsang T."/>
            <person name="Lui A."/>
            <person name="Macdonald J."/>
            <person name="Major J."/>
            <person name="Marabella R."/>
            <person name="Maru K."/>
            <person name="Matthews C."/>
            <person name="McDonough S."/>
            <person name="Mehta T."/>
            <person name="Meldrim J."/>
            <person name="Melnikov A."/>
            <person name="Meneus L."/>
            <person name="Mihalev A."/>
            <person name="Mihova T."/>
            <person name="Miller K."/>
            <person name="Mittelman R."/>
            <person name="Mlenga V."/>
            <person name="Mulrain L."/>
            <person name="Munson G."/>
            <person name="Navidi A."/>
            <person name="Naylor J."/>
            <person name="Nguyen T."/>
            <person name="Nguyen N."/>
            <person name="Nguyen C."/>
            <person name="Nguyen T."/>
            <person name="Nicol R."/>
            <person name="Norbu N."/>
            <person name="Norbu C."/>
            <person name="Novod N."/>
            <person name="Nyima T."/>
            <person name="Olandt P."/>
            <person name="O'Neill B."/>
            <person name="O'Neill K."/>
            <person name="Osman S."/>
            <person name="Oyono L."/>
            <person name="Patti C."/>
            <person name="Perrin D."/>
            <person name="Phunkhang P."/>
            <person name="Pierre F."/>
            <person name="Priest M."/>
            <person name="Rachupka A."/>
            <person name="Raghuraman S."/>
            <person name="Rameau R."/>
            <person name="Ray V."/>
            <person name="Raymond C."/>
            <person name="Rege F."/>
            <person name="Rise C."/>
            <person name="Rogers J."/>
            <person name="Rogov P."/>
            <person name="Sahalie J."/>
            <person name="Settipalli S."/>
            <person name="Sharpe T."/>
            <person name="Shea T."/>
            <person name="Sheehan M."/>
            <person name="Sherpa N."/>
            <person name="Shi J."/>
            <person name="Shih D."/>
            <person name="Sloan J."/>
            <person name="Smith C."/>
            <person name="Sparrow T."/>
            <person name="Stalker J."/>
            <person name="Stange-Thomann N."/>
            <person name="Stavropoulos S."/>
            <person name="Stone C."/>
            <person name="Stone S."/>
            <person name="Sykes S."/>
            <person name="Tchuinga P."/>
            <person name="Tenzing P."/>
            <person name="Tesfaye S."/>
            <person name="Thoulutsang D."/>
            <person name="Thoulutsang Y."/>
            <person name="Topham K."/>
            <person name="Topping I."/>
            <person name="Tsamla T."/>
            <person name="Vassiliev H."/>
            <person name="Venkataraman V."/>
            <person name="Vo A."/>
            <person name="Wangchuk T."/>
            <person name="Wangdi T."/>
            <person name="Weiand M."/>
            <person name="Wilkinson J."/>
            <person name="Wilson A."/>
            <person name="Yadav S."/>
            <person name="Yang S."/>
            <person name="Yang X."/>
            <person name="Young G."/>
            <person name="Yu Q."/>
            <person name="Zainoun J."/>
            <person name="Zembek L."/>
            <person name="Zimmer A."/>
            <person name="Lander E.S."/>
        </authorList>
    </citation>
    <scope>NUCLEOTIDE SEQUENCE [LARGE SCALE GENOMIC DNA]</scope>
    <source>
        <strain evidence="3">Boxer</strain>
    </source>
</reference>
<dbReference type="PANTHER" id="PTHR24271:SF66">
    <property type="entry name" value="KALLIKREIN-10"/>
    <property type="match status" value="1"/>
</dbReference>
<dbReference type="FunCoup" id="A0A8P0NQZ1">
    <property type="interactions" value="9"/>
</dbReference>
<dbReference type="GO" id="GO:0004252">
    <property type="term" value="F:serine-type endopeptidase activity"/>
    <property type="evidence" value="ECO:0007669"/>
    <property type="project" value="InterPro"/>
</dbReference>
<dbReference type="InterPro" id="IPR043504">
    <property type="entry name" value="Peptidase_S1_PA_chymotrypsin"/>
</dbReference>
<dbReference type="CDD" id="cd00190">
    <property type="entry name" value="Tryp_SPc"/>
    <property type="match status" value="1"/>
</dbReference>
<dbReference type="PROSITE" id="PS00134">
    <property type="entry name" value="TRYPSIN_HIS"/>
    <property type="match status" value="1"/>
</dbReference>
<keyword evidence="1" id="KW-1015">Disulfide bond</keyword>
<dbReference type="AlphaFoldDB" id="A0A8P0NQZ1"/>
<dbReference type="SUPFAM" id="SSF50494">
    <property type="entry name" value="Trypsin-like serine proteases"/>
    <property type="match status" value="1"/>
</dbReference>
<evidence type="ECO:0000256" key="1">
    <source>
        <dbReference type="ARBA" id="ARBA00023157"/>
    </source>
</evidence>
<dbReference type="InterPro" id="IPR018114">
    <property type="entry name" value="TRYPSIN_HIS"/>
</dbReference>
<gene>
    <name evidence="3" type="primary">KLK10</name>
</gene>
<dbReference type="OrthoDB" id="10059102at2759"/>
<accession>A0A8P0NQZ1</accession>
<dbReference type="Pfam" id="PF00089">
    <property type="entry name" value="Trypsin"/>
    <property type="match status" value="2"/>
</dbReference>
<dbReference type="PANTHER" id="PTHR24271">
    <property type="entry name" value="KALLIKREIN-RELATED"/>
    <property type="match status" value="1"/>
</dbReference>
<dbReference type="FunFam" id="2.40.10.10:FF:000259">
    <property type="match status" value="1"/>
</dbReference>
<sequence length="484" mass="51700">VRPAPLRAPLQGVLPPAPRLGPYSFLLPASFPSPFLTPSPLSAPSCSRPLLAPSSSPRACLTAWGPRPSARSAPAARLAAPLPRLRRLLSPPGGPVALHSCCALSRSPQIHPVRAPRSRPLRSCLLPLYHRPSPPSSIRFLQDPQFPPTPPPASLVLAPAPPPPAPALNPALALRALIAAPLLSPVAEAVLLPRNDTGLDLVVSGAPCARGSQPWQVSLFNGLSFHCAGVLVDKSWVLTAAHCGNSKPLWARIGDDHLLLLQGEQLRRTIHPIIHPKYHHGSGPILPRRTDEHDLMLLKLARPAVLGPRIQTLRLPYRCAQPGDECQVAGWGTTATRRGKSWGPEACILGNTWRARTSGSEGGGNWGHGFPGPGRLGAGNGFTYCFLPLVKYNKGLSCSRVTVLSPKECEVFYPGVVTNNMMCAGLDQGQDPCQSDSGGPLVCDETLQGILSWGVYPCGSAQHPAVYTQICKYNSWIEKTIRSN</sequence>
<dbReference type="InterPro" id="IPR001314">
    <property type="entry name" value="Peptidase_S1A"/>
</dbReference>
<dbReference type="InterPro" id="IPR001254">
    <property type="entry name" value="Trypsin_dom"/>
</dbReference>
<dbReference type="Gene3D" id="2.40.10.10">
    <property type="entry name" value="Trypsin-like serine proteases"/>
    <property type="match status" value="2"/>
</dbReference>
<dbReference type="GO" id="GO:0006508">
    <property type="term" value="P:proteolysis"/>
    <property type="evidence" value="ECO:0007669"/>
    <property type="project" value="InterPro"/>
</dbReference>
<organism evidence="3 4">
    <name type="scientific">Canis lupus familiaris</name>
    <name type="common">Dog</name>
    <name type="synonym">Canis familiaris</name>
    <dbReference type="NCBI Taxonomy" id="9615"/>
    <lineage>
        <taxon>Eukaryota</taxon>
        <taxon>Metazoa</taxon>
        <taxon>Chordata</taxon>
        <taxon>Craniata</taxon>
        <taxon>Vertebrata</taxon>
        <taxon>Euteleostomi</taxon>
        <taxon>Mammalia</taxon>
        <taxon>Eutheria</taxon>
        <taxon>Laurasiatheria</taxon>
        <taxon>Carnivora</taxon>
        <taxon>Caniformia</taxon>
        <taxon>Canidae</taxon>
        <taxon>Canis</taxon>
    </lineage>
</organism>
<dbReference type="FunFam" id="2.40.10.10:FF:000099">
    <property type="entry name" value="Kallikrein related-peptidase 10"/>
    <property type="match status" value="1"/>
</dbReference>
<dbReference type="Ensembl" id="ENSCAFT00000044006.3">
    <property type="protein sequence ID" value="ENSCAFP00000039593.2"/>
    <property type="gene ID" value="ENSCAFG00000029529.3"/>
</dbReference>
<evidence type="ECO:0000313" key="4">
    <source>
        <dbReference type="Proteomes" id="UP000002254"/>
    </source>
</evidence>
<dbReference type="Proteomes" id="UP000002254">
    <property type="component" value="Chromosome 1"/>
</dbReference>
<evidence type="ECO:0000259" key="2">
    <source>
        <dbReference type="PROSITE" id="PS50240"/>
    </source>
</evidence>
<protein>
    <submittedName>
        <fullName evidence="3">Kallikrein related peptidase 10</fullName>
    </submittedName>
</protein>
<dbReference type="PRINTS" id="PR00722">
    <property type="entry name" value="CHYMOTRYPSIN"/>
</dbReference>
<evidence type="ECO:0000313" key="3">
    <source>
        <dbReference type="Ensembl" id="ENSCAFP00000039593.2"/>
    </source>
</evidence>
<dbReference type="InterPro" id="IPR009003">
    <property type="entry name" value="Peptidase_S1_PA"/>
</dbReference>
<feature type="domain" description="Peptidase S1" evidence="2">
    <location>
        <begin position="202"/>
        <end position="482"/>
    </location>
</feature>
<reference evidence="3" key="2">
    <citation type="submission" date="2025-08" db="UniProtKB">
        <authorList>
            <consortium name="Ensembl"/>
        </authorList>
    </citation>
    <scope>IDENTIFICATION</scope>
</reference>
<proteinExistence type="predicted"/>
<dbReference type="PROSITE" id="PS50240">
    <property type="entry name" value="TRYPSIN_DOM"/>
    <property type="match status" value="1"/>
</dbReference>
<name>A0A8P0NQZ1_CANLF</name>
<dbReference type="SMART" id="SM00020">
    <property type="entry name" value="Tryp_SPc"/>
    <property type="match status" value="1"/>
</dbReference>